<dbReference type="GO" id="GO:0005524">
    <property type="term" value="F:ATP binding"/>
    <property type="evidence" value="ECO:0007669"/>
    <property type="project" value="UniProtKB-KW"/>
</dbReference>
<dbReference type="Pfam" id="PF00069">
    <property type="entry name" value="Pkinase"/>
    <property type="match status" value="1"/>
</dbReference>
<accession>A0A431TTT3</accession>
<dbReference type="PANTHER" id="PTHR43788:SF8">
    <property type="entry name" value="DNA-BINDING PROTEIN SMUBP-2"/>
    <property type="match status" value="1"/>
</dbReference>
<dbReference type="Proteomes" id="UP000267418">
    <property type="component" value="Unassembled WGS sequence"/>
</dbReference>
<protein>
    <recommendedName>
        <fullName evidence="7">Protein kinase domain-containing protein</fullName>
    </recommendedName>
</protein>
<dbReference type="Pfam" id="PF13086">
    <property type="entry name" value="AAA_11"/>
    <property type="match status" value="1"/>
</dbReference>
<keyword evidence="2" id="KW-0547">Nucleotide-binding</keyword>
<dbReference type="Pfam" id="PF13087">
    <property type="entry name" value="AAA_12"/>
    <property type="match status" value="1"/>
</dbReference>
<evidence type="ECO:0000313" key="9">
    <source>
        <dbReference type="Proteomes" id="UP000267418"/>
    </source>
</evidence>
<dbReference type="InterPro" id="IPR011009">
    <property type="entry name" value="Kinase-like_dom_sf"/>
</dbReference>
<keyword evidence="4" id="KW-0347">Helicase</keyword>
<dbReference type="GO" id="GO:0016787">
    <property type="term" value="F:hydrolase activity"/>
    <property type="evidence" value="ECO:0007669"/>
    <property type="project" value="UniProtKB-KW"/>
</dbReference>
<name>A0A431TTT3_9BURK</name>
<keyword evidence="3" id="KW-0378">Hydrolase</keyword>
<evidence type="ECO:0000256" key="2">
    <source>
        <dbReference type="ARBA" id="ARBA00022741"/>
    </source>
</evidence>
<dbReference type="GO" id="GO:0043139">
    <property type="term" value="F:5'-3' DNA helicase activity"/>
    <property type="evidence" value="ECO:0007669"/>
    <property type="project" value="TreeGrafter"/>
</dbReference>
<feature type="domain" description="Protein kinase" evidence="7">
    <location>
        <begin position="15"/>
        <end position="264"/>
    </location>
</feature>
<dbReference type="GO" id="GO:0004672">
    <property type="term" value="F:protein kinase activity"/>
    <property type="evidence" value="ECO:0007669"/>
    <property type="project" value="InterPro"/>
</dbReference>
<evidence type="ECO:0000256" key="3">
    <source>
        <dbReference type="ARBA" id="ARBA00022801"/>
    </source>
</evidence>
<sequence length="1134" mass="126730">MDKENQTVQTFCDRYAVVETLKPGGMARVFKVKDRDTQLTLALKLPLVPSTDAQAGLAFRREREALDELRHPNIVQLVDSGRTEHDELFLALEWLPTCLSEKLAEGRRWAWEEFYADVGAPLVSALVAAHKRRIAHRDIKPDNLRFDEFGTLKVTDFGIAKARAGVGIGETFKQAGSPPYTPPEVDDGANSFARDTYSWAAVALACLTGTTFTNYDEFKHALSALSARAAPLAVLQECLSLNPLERPANATDLQVQLDAFHRDFTDGRPLQITVQISTRDLGELAQKLGDRKPEESVGLLQRDLNGSLHAYIVSEEERMVRLLGATLDVTCKALDDSELFRTQSVRLLEPERAEKERRQASELRTVTVDVLGPLSPTRRAANQRAFWLRLQTEEEHRSRERDRVAREKWFDCWVAVLREKDRIQKNRRLRIAFASMRSQGNNAVALCEGDLNPDELPDSLVYKLPSGRLLFFEVHRVFGDEITLRPLNLHDDELPKGPGVLESNHHAQSQPVSRQRTALENVRRDRAASADLKTILCDPASAREPDQGGMPPSFANDLNDEKRTLLERALGVNSILMVEGPPGTGKTTFIAELIGLYLRVFPDARILLSSQTHTALDHVIIKLLEKGIGQDVVRIHGERLEKIDEQARPFTLDNKTRTWIERAEERARDYLRTKAKQLGMDAEEVEVVVLGEQRHILLAEVQEQEGQLAALIDSMAEKSAGNGQDSDAEVVTKTSTLLDEKTQINELLQVLKRRLKKVEEKLNARGSYGKAVASPSAEISKEWMGVLDKSDVPGAAHLKSQVKLQLEWFTRLGASKNFHGAVLGEARVVAGTCVGLGNVQAIGEQEFELCIVDEVSKATATETLIPMSRSKRWVLVGDPKQLPPYSELDPSKVLEQRFPIEEAEATLLDILTPHLPESCKAQLTEQRRMVAGIGRLISDVFYDGKLVTVRKVTDRSPVAAKLHPREVEWHTTAALRQRRDQEMPGRTYKNSTEAAIIQKILERLDEANRGRAQLSVAVIAGYSAQVNELDQRLRGAAKPFHNLDIVINTVDAFQGKDADICIYSVTRSNDKGRLGFQREVPRLNVALSRGRDALIIVGDDDFCRSVNSENPFRSVLAHIDNNPAECAIVSHDRI</sequence>
<evidence type="ECO:0000313" key="8">
    <source>
        <dbReference type="EMBL" id="RTQ37549.1"/>
    </source>
</evidence>
<comment type="caution">
    <text evidence="8">The sequence shown here is derived from an EMBL/GenBank/DDBJ whole genome shotgun (WGS) entry which is preliminary data.</text>
</comment>
<feature type="region of interest" description="Disordered" evidence="6">
    <location>
        <begin position="495"/>
        <end position="526"/>
    </location>
</feature>
<dbReference type="Gene3D" id="3.40.50.300">
    <property type="entry name" value="P-loop containing nucleotide triphosphate hydrolases"/>
    <property type="match status" value="2"/>
</dbReference>
<evidence type="ECO:0000256" key="5">
    <source>
        <dbReference type="ARBA" id="ARBA00022840"/>
    </source>
</evidence>
<reference evidence="8 9" key="1">
    <citation type="submission" date="2018-12" db="EMBL/GenBank/DDBJ databases">
        <title>The genome of Variovorax gossypii DSM 100435.</title>
        <authorList>
            <person name="Gao J."/>
            <person name="Sun J."/>
        </authorList>
    </citation>
    <scope>NUCLEOTIDE SEQUENCE [LARGE SCALE GENOMIC DNA]</scope>
    <source>
        <strain evidence="8 9">DSM 100435</strain>
    </source>
</reference>
<dbReference type="InterPro" id="IPR041679">
    <property type="entry name" value="DNA2/NAM7-like_C"/>
</dbReference>
<feature type="compositionally biased region" description="Polar residues" evidence="6">
    <location>
        <begin position="506"/>
        <end position="518"/>
    </location>
</feature>
<dbReference type="PROSITE" id="PS50011">
    <property type="entry name" value="PROTEIN_KINASE_DOM"/>
    <property type="match status" value="1"/>
</dbReference>
<dbReference type="OrthoDB" id="9757917at2"/>
<keyword evidence="5" id="KW-0067">ATP-binding</keyword>
<dbReference type="AlphaFoldDB" id="A0A431TTT3"/>
<keyword evidence="9" id="KW-1185">Reference proteome</keyword>
<dbReference type="CDD" id="cd18808">
    <property type="entry name" value="SF1_C_Upf1"/>
    <property type="match status" value="1"/>
</dbReference>
<dbReference type="InterPro" id="IPR027417">
    <property type="entry name" value="P-loop_NTPase"/>
</dbReference>
<gene>
    <name evidence="8" type="ORF">EJP69_07450</name>
</gene>
<dbReference type="InterPro" id="IPR041677">
    <property type="entry name" value="DNA2/NAM7_AAA_11"/>
</dbReference>
<evidence type="ECO:0000259" key="7">
    <source>
        <dbReference type="PROSITE" id="PS50011"/>
    </source>
</evidence>
<dbReference type="InterPro" id="IPR050534">
    <property type="entry name" value="Coronavir_polyprotein_1ab"/>
</dbReference>
<evidence type="ECO:0000256" key="1">
    <source>
        <dbReference type="ARBA" id="ARBA00007913"/>
    </source>
</evidence>
<evidence type="ECO:0000256" key="4">
    <source>
        <dbReference type="ARBA" id="ARBA00022806"/>
    </source>
</evidence>
<dbReference type="SMART" id="SM00220">
    <property type="entry name" value="S_TKc"/>
    <property type="match status" value="1"/>
</dbReference>
<dbReference type="Gene3D" id="1.10.510.10">
    <property type="entry name" value="Transferase(Phosphotransferase) domain 1"/>
    <property type="match status" value="1"/>
</dbReference>
<proteinExistence type="inferred from homology"/>
<evidence type="ECO:0000256" key="6">
    <source>
        <dbReference type="SAM" id="MobiDB-lite"/>
    </source>
</evidence>
<organism evidence="8 9">
    <name type="scientific">Variovorax gossypii</name>
    <dbReference type="NCBI Taxonomy" id="1679495"/>
    <lineage>
        <taxon>Bacteria</taxon>
        <taxon>Pseudomonadati</taxon>
        <taxon>Pseudomonadota</taxon>
        <taxon>Betaproteobacteria</taxon>
        <taxon>Burkholderiales</taxon>
        <taxon>Comamonadaceae</taxon>
        <taxon>Variovorax</taxon>
    </lineage>
</organism>
<dbReference type="InterPro" id="IPR000719">
    <property type="entry name" value="Prot_kinase_dom"/>
</dbReference>
<dbReference type="EMBL" id="RXOE01000001">
    <property type="protein sequence ID" value="RTQ37549.1"/>
    <property type="molecule type" value="Genomic_DNA"/>
</dbReference>
<dbReference type="CDD" id="cd14014">
    <property type="entry name" value="STKc_PknB_like"/>
    <property type="match status" value="1"/>
</dbReference>
<dbReference type="PANTHER" id="PTHR43788">
    <property type="entry name" value="DNA2/NAM7 HELICASE FAMILY MEMBER"/>
    <property type="match status" value="1"/>
</dbReference>
<dbReference type="SUPFAM" id="SSF52540">
    <property type="entry name" value="P-loop containing nucleoside triphosphate hydrolases"/>
    <property type="match status" value="1"/>
</dbReference>
<comment type="similarity">
    <text evidence="1">Belongs to the DNA2/NAM7 helicase family.</text>
</comment>
<dbReference type="InterPro" id="IPR047187">
    <property type="entry name" value="SF1_C_Upf1"/>
</dbReference>
<dbReference type="RefSeq" id="WP_126469210.1">
    <property type="nucleotide sequence ID" value="NZ_RXOE01000001.1"/>
</dbReference>
<dbReference type="SUPFAM" id="SSF56112">
    <property type="entry name" value="Protein kinase-like (PK-like)"/>
    <property type="match status" value="1"/>
</dbReference>